<evidence type="ECO:0000313" key="3">
    <source>
        <dbReference type="EMBL" id="RKH67571.1"/>
    </source>
</evidence>
<dbReference type="InterPro" id="IPR001480">
    <property type="entry name" value="Bulb-type_lectin_dom"/>
</dbReference>
<evidence type="ECO:0000256" key="1">
    <source>
        <dbReference type="SAM" id="MobiDB-lite"/>
    </source>
</evidence>
<feature type="region of interest" description="Disordered" evidence="1">
    <location>
        <begin position="117"/>
        <end position="164"/>
    </location>
</feature>
<keyword evidence="4" id="KW-1185">Reference proteome</keyword>
<protein>
    <recommendedName>
        <fullName evidence="2">Bulb-type lectin domain-containing protein</fullName>
    </recommendedName>
</protein>
<dbReference type="Proteomes" id="UP000267003">
    <property type="component" value="Unassembled WGS sequence"/>
</dbReference>
<dbReference type="CDD" id="cd00028">
    <property type="entry name" value="B_lectin"/>
    <property type="match status" value="1"/>
</dbReference>
<comment type="caution">
    <text evidence="3">The sequence shown here is derived from an EMBL/GenBank/DDBJ whole genome shotgun (WGS) entry which is preliminary data.</text>
</comment>
<organism evidence="3 4">
    <name type="scientific">Corallococcus aberystwythensis</name>
    <dbReference type="NCBI Taxonomy" id="2316722"/>
    <lineage>
        <taxon>Bacteria</taxon>
        <taxon>Pseudomonadati</taxon>
        <taxon>Myxococcota</taxon>
        <taxon>Myxococcia</taxon>
        <taxon>Myxococcales</taxon>
        <taxon>Cystobacterineae</taxon>
        <taxon>Myxococcaceae</taxon>
        <taxon>Corallococcus</taxon>
    </lineage>
</organism>
<dbReference type="AlphaFoldDB" id="A0A3A8QIM0"/>
<evidence type="ECO:0000259" key="2">
    <source>
        <dbReference type="PROSITE" id="PS50927"/>
    </source>
</evidence>
<sequence>MAQQQRDLTPGPFIARTQRELQRVELSGRRLHSNDCTTLTGNSDYAGSWVNTSMRLAIPAVRADLRGAMGSREPAASIPTQKGFVMNRNEIRAWRLSKVMVLGLLAFDLTACGPGLEEGSNAPAEGGDTARSASDDSQSQTQQELEDSHRTWSPPPAPVGCGRMNANQGLGRGQYLYSCDGRFWLVMQGDGNLVLRQGAAVLWHSQTYGTSAVGAVMQGDGNFVIYTSAPRALWSSNTGGYSGAYLTVQNDGNVVIRTSRGGAIWNTGTGGR</sequence>
<dbReference type="Gene3D" id="2.90.10.10">
    <property type="entry name" value="Bulb-type lectin domain"/>
    <property type="match status" value="2"/>
</dbReference>
<dbReference type="EMBL" id="RAWK01000070">
    <property type="protein sequence ID" value="RKH67571.1"/>
    <property type="molecule type" value="Genomic_DNA"/>
</dbReference>
<evidence type="ECO:0000313" key="4">
    <source>
        <dbReference type="Proteomes" id="UP000267003"/>
    </source>
</evidence>
<proteinExistence type="predicted"/>
<dbReference type="SUPFAM" id="SSF51110">
    <property type="entry name" value="alpha-D-mannose-specific plant lectins"/>
    <property type="match status" value="1"/>
</dbReference>
<dbReference type="InterPro" id="IPR036426">
    <property type="entry name" value="Bulb-type_lectin_dom_sf"/>
</dbReference>
<dbReference type="SMART" id="SM00108">
    <property type="entry name" value="B_lectin"/>
    <property type="match status" value="1"/>
</dbReference>
<reference evidence="4" key="1">
    <citation type="submission" date="2018-09" db="EMBL/GenBank/DDBJ databases">
        <authorList>
            <person name="Livingstone P.G."/>
            <person name="Whitworth D.E."/>
        </authorList>
    </citation>
    <scope>NUCLEOTIDE SEQUENCE [LARGE SCALE GENOMIC DNA]</scope>
    <source>
        <strain evidence="4">AB050A</strain>
    </source>
</reference>
<feature type="domain" description="Bulb-type lectin" evidence="2">
    <location>
        <begin position="161"/>
        <end position="269"/>
    </location>
</feature>
<feature type="compositionally biased region" description="Low complexity" evidence="1">
    <location>
        <begin position="129"/>
        <end position="143"/>
    </location>
</feature>
<dbReference type="PROSITE" id="PS50927">
    <property type="entry name" value="BULB_LECTIN"/>
    <property type="match status" value="1"/>
</dbReference>
<name>A0A3A8QIM0_9BACT</name>
<accession>A0A3A8QIM0</accession>
<gene>
    <name evidence="3" type="ORF">D7W81_13715</name>
</gene>